<dbReference type="AlphaFoldDB" id="A0A6C2YRD2"/>
<keyword evidence="1" id="KW-0723">Serine/threonine-protein kinase</keyword>
<dbReference type="EMBL" id="LR593887">
    <property type="protein sequence ID" value="VTS04714.1"/>
    <property type="molecule type" value="Genomic_DNA"/>
</dbReference>
<dbReference type="GO" id="GO:0006508">
    <property type="term" value="P:proteolysis"/>
    <property type="evidence" value="ECO:0007669"/>
    <property type="project" value="UniProtKB-KW"/>
</dbReference>
<dbReference type="InParanoid" id="A0A6C2YRD2"/>
<accession>A0A6C2YRD2</accession>
<keyword evidence="1" id="KW-0418">Kinase</keyword>
<dbReference type="NCBIfam" id="NF047558">
    <property type="entry name" value="TPR_END_plus"/>
    <property type="match status" value="1"/>
</dbReference>
<keyword evidence="2" id="KW-1185">Reference proteome</keyword>
<dbReference type="SUPFAM" id="SSF48452">
    <property type="entry name" value="TPR-like"/>
    <property type="match status" value="1"/>
</dbReference>
<gene>
    <name evidence="1" type="ORF">GMBLW1_02870</name>
</gene>
<dbReference type="GO" id="GO:0004674">
    <property type="term" value="F:protein serine/threonine kinase activity"/>
    <property type="evidence" value="ECO:0007669"/>
    <property type="project" value="UniProtKB-KW"/>
</dbReference>
<reference evidence="1" key="1">
    <citation type="submission" date="2019-04" db="EMBL/GenBank/DDBJ databases">
        <authorList>
            <consortium name="Science for Life Laboratories"/>
        </authorList>
    </citation>
    <scope>NUCLEOTIDE SEQUENCE</scope>
    <source>
        <strain evidence="1">MBLW1</strain>
    </source>
</reference>
<sequence>MAHPNKRSHSTPPAASATSELARLAAQTQIEFELAFFSAILNHHPSYVDVLRAHAHNLAQSGQHQESLKVDQRWVQLRPADPLAHYNLACSYALTRQVDLAISTLRHAVTLGYHDFRHMRQDRDLESIRKDPRFRQLLQEYEDQ</sequence>
<dbReference type="EMBL" id="LR586016">
    <property type="protein sequence ID" value="VIP03673.1"/>
    <property type="molecule type" value="Genomic_DNA"/>
</dbReference>
<keyword evidence="1" id="KW-0645">Protease</keyword>
<name>A0A6C2YRD2_9BACT</name>
<dbReference type="KEGG" id="tim:GMBLW1_02870"/>
<dbReference type="Gene3D" id="1.25.40.10">
    <property type="entry name" value="Tetratricopeptide repeat domain"/>
    <property type="match status" value="1"/>
</dbReference>
<keyword evidence="1" id="KW-0378">Hydrolase</keyword>
<organism evidence="1">
    <name type="scientific">Tuwongella immobilis</name>
    <dbReference type="NCBI Taxonomy" id="692036"/>
    <lineage>
        <taxon>Bacteria</taxon>
        <taxon>Pseudomonadati</taxon>
        <taxon>Planctomycetota</taxon>
        <taxon>Planctomycetia</taxon>
        <taxon>Gemmatales</taxon>
        <taxon>Gemmataceae</taxon>
        <taxon>Tuwongella</taxon>
    </lineage>
</organism>
<dbReference type="InterPro" id="IPR011990">
    <property type="entry name" value="TPR-like_helical_dom_sf"/>
</dbReference>
<dbReference type="GO" id="GO:0008233">
    <property type="term" value="F:peptidase activity"/>
    <property type="evidence" value="ECO:0007669"/>
    <property type="project" value="UniProtKB-KW"/>
</dbReference>
<dbReference type="RefSeq" id="WP_162658837.1">
    <property type="nucleotide sequence ID" value="NZ_LR593887.1"/>
</dbReference>
<evidence type="ECO:0000313" key="1">
    <source>
        <dbReference type="EMBL" id="VIP03673.1"/>
    </source>
</evidence>
<keyword evidence="1" id="KW-0808">Transferase</keyword>
<protein>
    <submittedName>
        <fullName evidence="1">Uncharacterized protein</fullName>
    </submittedName>
</protein>
<evidence type="ECO:0000313" key="2">
    <source>
        <dbReference type="Proteomes" id="UP000464378"/>
    </source>
</evidence>
<dbReference type="Proteomes" id="UP000464378">
    <property type="component" value="Chromosome"/>
</dbReference>
<proteinExistence type="predicted"/>